<comment type="caution">
    <text evidence="2">The sequence shown here is derived from an EMBL/GenBank/DDBJ whole genome shotgun (WGS) entry which is preliminary data.</text>
</comment>
<name>A0A9X0QDE5_9BACT</name>
<evidence type="ECO:0000313" key="2">
    <source>
        <dbReference type="EMBL" id="MBB5328426.1"/>
    </source>
</evidence>
<evidence type="ECO:0000313" key="3">
    <source>
        <dbReference type="Proteomes" id="UP000535182"/>
    </source>
</evidence>
<protein>
    <submittedName>
        <fullName evidence="2">Uncharacterized protein</fullName>
    </submittedName>
</protein>
<evidence type="ECO:0000256" key="1">
    <source>
        <dbReference type="SAM" id="MobiDB-lite"/>
    </source>
</evidence>
<dbReference type="RefSeq" id="WP_183975915.1">
    <property type="nucleotide sequence ID" value="NZ_JACHEB010000004.1"/>
</dbReference>
<proteinExistence type="predicted"/>
<dbReference type="EMBL" id="JACHEB010000004">
    <property type="protein sequence ID" value="MBB5328426.1"/>
    <property type="molecule type" value="Genomic_DNA"/>
</dbReference>
<dbReference type="AlphaFoldDB" id="A0A9X0QDE5"/>
<accession>A0A9X0QDE5</accession>
<feature type="compositionally biased region" description="Polar residues" evidence="1">
    <location>
        <begin position="9"/>
        <end position="21"/>
    </location>
</feature>
<gene>
    <name evidence="2" type="ORF">HDF14_002036</name>
</gene>
<feature type="region of interest" description="Disordered" evidence="1">
    <location>
        <begin position="1"/>
        <end position="44"/>
    </location>
</feature>
<sequence>MHSQKKRAFQSTTGGTKASQKQSKRRTPTLVTENSKKDIPRTSETRNRALAALGQMRRGHVSLSEACRLEHIKPSTVRRYVGSAIRQDKLGGRFRATSGDTFRRDLQIPTVDGPTVIQVYGSKNARFISNYLNAVSEYLRTGKREKLDSFKGKTVKVNGKNVELITDPAMLLPLAEADVLHFDQLYASATGRG</sequence>
<keyword evidence="3" id="KW-1185">Reference proteome</keyword>
<feature type="compositionally biased region" description="Basic and acidic residues" evidence="1">
    <location>
        <begin position="34"/>
        <end position="44"/>
    </location>
</feature>
<organism evidence="2 3">
    <name type="scientific">Tunturiibacter gelidiferens</name>
    <dbReference type="NCBI Taxonomy" id="3069689"/>
    <lineage>
        <taxon>Bacteria</taxon>
        <taxon>Pseudomonadati</taxon>
        <taxon>Acidobacteriota</taxon>
        <taxon>Terriglobia</taxon>
        <taxon>Terriglobales</taxon>
        <taxon>Acidobacteriaceae</taxon>
        <taxon>Tunturiibacter</taxon>
    </lineage>
</organism>
<reference evidence="2 3" key="1">
    <citation type="submission" date="2020-08" db="EMBL/GenBank/DDBJ databases">
        <title>Genomic Encyclopedia of Type Strains, Phase IV (KMG-V): Genome sequencing to study the core and pangenomes of soil and plant-associated prokaryotes.</title>
        <authorList>
            <person name="Whitman W."/>
        </authorList>
    </citation>
    <scope>NUCLEOTIDE SEQUENCE [LARGE SCALE GENOMIC DNA]</scope>
    <source>
        <strain evidence="2 3">X5P2</strain>
    </source>
</reference>
<dbReference type="Proteomes" id="UP000535182">
    <property type="component" value="Unassembled WGS sequence"/>
</dbReference>